<evidence type="ECO:0000256" key="6">
    <source>
        <dbReference type="SAM" id="Phobius"/>
    </source>
</evidence>
<dbReference type="EMBL" id="KQ474087">
    <property type="protein sequence ID" value="KPV72439.1"/>
    <property type="molecule type" value="Genomic_DNA"/>
</dbReference>
<dbReference type="RefSeq" id="XP_018268488.1">
    <property type="nucleotide sequence ID" value="XM_018418744.1"/>
</dbReference>
<dbReference type="STRING" id="578459.A0A0P9ET63"/>
<dbReference type="FunFam" id="1.20.1260.100:FF:000001">
    <property type="entry name" value="translocator protein 2"/>
    <property type="match status" value="1"/>
</dbReference>
<dbReference type="GO" id="GO:0033013">
    <property type="term" value="P:tetrapyrrole metabolic process"/>
    <property type="evidence" value="ECO:0007669"/>
    <property type="project" value="UniProtKB-ARBA"/>
</dbReference>
<keyword evidence="8" id="KW-1185">Reference proteome</keyword>
<feature type="transmembrane region" description="Helical" evidence="6">
    <location>
        <begin position="55"/>
        <end position="76"/>
    </location>
</feature>
<evidence type="ECO:0000313" key="8">
    <source>
        <dbReference type="Proteomes" id="UP000053890"/>
    </source>
</evidence>
<reference evidence="7 8" key="1">
    <citation type="journal article" date="2015" name="Front. Microbiol.">
        <title>Genome sequence of the plant growth promoting endophytic yeast Rhodotorula graminis WP1.</title>
        <authorList>
            <person name="Firrincieli A."/>
            <person name="Otillar R."/>
            <person name="Salamov A."/>
            <person name="Schmutz J."/>
            <person name="Khan Z."/>
            <person name="Redman R.S."/>
            <person name="Fleck N.D."/>
            <person name="Lindquist E."/>
            <person name="Grigoriev I.V."/>
            <person name="Doty S.L."/>
        </authorList>
    </citation>
    <scope>NUCLEOTIDE SEQUENCE [LARGE SCALE GENOMIC DNA]</scope>
    <source>
        <strain evidence="7 8">WP1</strain>
    </source>
</reference>
<evidence type="ECO:0000313" key="7">
    <source>
        <dbReference type="EMBL" id="KPV72439.1"/>
    </source>
</evidence>
<evidence type="ECO:0000256" key="5">
    <source>
        <dbReference type="ARBA" id="ARBA00023136"/>
    </source>
</evidence>
<dbReference type="OMA" id="WSWLFFG"/>
<dbReference type="PANTHER" id="PTHR10057">
    <property type="entry name" value="PERIPHERAL-TYPE BENZODIAZEPINE RECEPTOR"/>
    <property type="match status" value="1"/>
</dbReference>
<evidence type="ECO:0000256" key="3">
    <source>
        <dbReference type="ARBA" id="ARBA00022692"/>
    </source>
</evidence>
<keyword evidence="5 6" id="KW-0472">Membrane</keyword>
<proteinExistence type="inferred from homology"/>
<dbReference type="Pfam" id="PF03073">
    <property type="entry name" value="TspO_MBR"/>
    <property type="match status" value="1"/>
</dbReference>
<accession>A0A0P9ET63</accession>
<dbReference type="Gene3D" id="1.20.1260.100">
    <property type="entry name" value="TspO/MBR protein"/>
    <property type="match status" value="1"/>
</dbReference>
<dbReference type="GO" id="GO:0005741">
    <property type="term" value="C:mitochondrial outer membrane"/>
    <property type="evidence" value="ECO:0007669"/>
    <property type="project" value="TreeGrafter"/>
</dbReference>
<dbReference type="GeneID" id="28979191"/>
<comment type="subcellular location">
    <subcellularLocation>
        <location evidence="1">Membrane</location>
        <topology evidence="1">Multi-pass membrane protein</topology>
    </subcellularLocation>
</comment>
<dbReference type="Proteomes" id="UP000053890">
    <property type="component" value="Unassembled WGS sequence"/>
</dbReference>
<organism evidence="7 8">
    <name type="scientific">Rhodotorula graminis (strain WP1)</name>
    <dbReference type="NCBI Taxonomy" id="578459"/>
    <lineage>
        <taxon>Eukaryota</taxon>
        <taxon>Fungi</taxon>
        <taxon>Dikarya</taxon>
        <taxon>Basidiomycota</taxon>
        <taxon>Pucciniomycotina</taxon>
        <taxon>Microbotryomycetes</taxon>
        <taxon>Sporidiobolales</taxon>
        <taxon>Sporidiobolaceae</taxon>
        <taxon>Rhodotorula</taxon>
    </lineage>
</organism>
<dbReference type="InterPro" id="IPR038330">
    <property type="entry name" value="TspO/MBR-related_sf"/>
</dbReference>
<gene>
    <name evidence="7" type="ORF">RHOBADRAFT_65627</name>
</gene>
<keyword evidence="3 6" id="KW-0812">Transmembrane</keyword>
<dbReference type="AlphaFoldDB" id="A0A0P9ET63"/>
<dbReference type="OrthoDB" id="8841220at2759"/>
<comment type="similarity">
    <text evidence="2">Belongs to the TspO/BZRP family.</text>
</comment>
<keyword evidence="4 6" id="KW-1133">Transmembrane helix</keyword>
<evidence type="ECO:0000256" key="1">
    <source>
        <dbReference type="ARBA" id="ARBA00004141"/>
    </source>
</evidence>
<evidence type="ECO:0008006" key="9">
    <source>
        <dbReference type="Google" id="ProtNLM"/>
    </source>
</evidence>
<dbReference type="InterPro" id="IPR004307">
    <property type="entry name" value="TspO_MBR"/>
</dbReference>
<feature type="transmembrane region" description="Helical" evidence="6">
    <location>
        <begin position="150"/>
        <end position="171"/>
    </location>
</feature>
<evidence type="ECO:0000256" key="4">
    <source>
        <dbReference type="ARBA" id="ARBA00022989"/>
    </source>
</evidence>
<protein>
    <recommendedName>
        <fullName evidence="9">TspO/MBR-related protein</fullName>
    </recommendedName>
</protein>
<evidence type="ECO:0000256" key="2">
    <source>
        <dbReference type="ARBA" id="ARBA00007524"/>
    </source>
</evidence>
<name>A0A0P9ET63_RHOGW</name>
<dbReference type="CDD" id="cd15904">
    <property type="entry name" value="TSPO_MBR"/>
    <property type="match status" value="1"/>
</dbReference>
<sequence length="188" mass="20590">MSFTLPPILLQLPRNPAVAIGLPLVLGMADGQLTKSSLKSWYPSLQKPPGQPPRWAFPVVWTTLYAGMGLASHVLVKALDTAVIGSTTSRLAMSALKLYWVQLALNMAWTPLFFGLRNPTLGLVDILPLTATTIALTAKAAQVDRRLSLIFVPYCAWLSYASYLNAGIWWLNGGQANVDKAKRELRKD</sequence>
<dbReference type="PANTHER" id="PTHR10057:SF0">
    <property type="entry name" value="TRANSLOCATOR PROTEIN"/>
    <property type="match status" value="1"/>
</dbReference>
<feature type="transmembrane region" description="Helical" evidence="6">
    <location>
        <begin position="96"/>
        <end position="114"/>
    </location>
</feature>